<reference evidence="2" key="1">
    <citation type="journal article" date="2017" name="bioRxiv">
        <title>Comparative analysis of the genomes of Stylophora pistillata and Acropora digitifera provides evidence for extensive differences between species of corals.</title>
        <authorList>
            <person name="Voolstra C.R."/>
            <person name="Li Y."/>
            <person name="Liew Y.J."/>
            <person name="Baumgarten S."/>
            <person name="Zoccola D."/>
            <person name="Flot J.-F."/>
            <person name="Tambutte S."/>
            <person name="Allemand D."/>
            <person name="Aranda M."/>
        </authorList>
    </citation>
    <scope>NUCLEOTIDE SEQUENCE [LARGE SCALE GENOMIC DNA]</scope>
</reference>
<evidence type="ECO:0000313" key="2">
    <source>
        <dbReference type="Proteomes" id="UP000225706"/>
    </source>
</evidence>
<gene>
    <name evidence="1" type="ORF">AWC38_SpisGene527</name>
</gene>
<sequence>MELEALQKNLDAKLKLLAYKQEKGKGIVDKANATTIGRHRDALVCLAKEADEIKLKIEEKKIAKGEQMDEVNSIRPSLLLTTANLPCSEIASPISLVISVSALL</sequence>
<accession>A0A2B4SXB0</accession>
<evidence type="ECO:0000313" key="1">
    <source>
        <dbReference type="EMBL" id="PFX34531.1"/>
    </source>
</evidence>
<organism evidence="1 2">
    <name type="scientific">Stylophora pistillata</name>
    <name type="common">Smooth cauliflower coral</name>
    <dbReference type="NCBI Taxonomy" id="50429"/>
    <lineage>
        <taxon>Eukaryota</taxon>
        <taxon>Metazoa</taxon>
        <taxon>Cnidaria</taxon>
        <taxon>Anthozoa</taxon>
        <taxon>Hexacorallia</taxon>
        <taxon>Scleractinia</taxon>
        <taxon>Astrocoeniina</taxon>
        <taxon>Pocilloporidae</taxon>
        <taxon>Stylophora</taxon>
    </lineage>
</organism>
<proteinExistence type="predicted"/>
<comment type="caution">
    <text evidence="1">The sequence shown here is derived from an EMBL/GenBank/DDBJ whole genome shotgun (WGS) entry which is preliminary data.</text>
</comment>
<protein>
    <submittedName>
        <fullName evidence="1">Uncharacterized protein</fullName>
    </submittedName>
</protein>
<dbReference type="EMBL" id="LSMT01000003">
    <property type="protein sequence ID" value="PFX34531.1"/>
    <property type="molecule type" value="Genomic_DNA"/>
</dbReference>
<keyword evidence="2" id="KW-1185">Reference proteome</keyword>
<dbReference type="AlphaFoldDB" id="A0A2B4SXB0"/>
<name>A0A2B4SXB0_STYPI</name>
<dbReference type="Proteomes" id="UP000225706">
    <property type="component" value="Unassembled WGS sequence"/>
</dbReference>